<dbReference type="STRING" id="452637.Oter_3154"/>
<evidence type="ECO:0000313" key="2">
    <source>
        <dbReference type="Proteomes" id="UP000007013"/>
    </source>
</evidence>
<protein>
    <submittedName>
        <fullName evidence="1">Uncharacterized protein</fullName>
    </submittedName>
</protein>
<gene>
    <name evidence="1" type="ordered locus">Oter_3154</name>
</gene>
<dbReference type="RefSeq" id="WP_012375963.1">
    <property type="nucleotide sequence ID" value="NC_010571.1"/>
</dbReference>
<sequence length="87" mass="10507">MQPIPHDLRRALQRSGLDEFFREHPRVHRVDYLRWIAASKRRGTRRRRIDEAVVRLARQWQEEVARFLRPDVRGSVAADPQHERRCA</sequence>
<dbReference type="Pfam" id="PF13376">
    <property type="entry name" value="OmdA"/>
    <property type="match status" value="1"/>
</dbReference>
<dbReference type="EMBL" id="CP001032">
    <property type="protein sequence ID" value="ACB76434.1"/>
    <property type="molecule type" value="Genomic_DNA"/>
</dbReference>
<accession>B1ZMY2</accession>
<dbReference type="Proteomes" id="UP000007013">
    <property type="component" value="Chromosome"/>
</dbReference>
<organism evidence="1 2">
    <name type="scientific">Opitutus terrae (strain DSM 11246 / JCM 15787 / PB90-1)</name>
    <dbReference type="NCBI Taxonomy" id="452637"/>
    <lineage>
        <taxon>Bacteria</taxon>
        <taxon>Pseudomonadati</taxon>
        <taxon>Verrucomicrobiota</taxon>
        <taxon>Opitutia</taxon>
        <taxon>Opitutales</taxon>
        <taxon>Opitutaceae</taxon>
        <taxon>Opitutus</taxon>
    </lineage>
</organism>
<dbReference type="HOGENOM" id="CLU_2480321_0_0_0"/>
<dbReference type="AlphaFoldDB" id="B1ZMY2"/>
<reference evidence="1 2" key="1">
    <citation type="journal article" date="2011" name="J. Bacteriol.">
        <title>Genome sequence of the verrucomicrobium Opitutus terrae PB90-1, an abundant inhabitant of rice paddy soil ecosystems.</title>
        <authorList>
            <person name="van Passel M.W."/>
            <person name="Kant R."/>
            <person name="Palva A."/>
            <person name="Copeland A."/>
            <person name="Lucas S."/>
            <person name="Lapidus A."/>
            <person name="Glavina del Rio T."/>
            <person name="Pitluck S."/>
            <person name="Goltsman E."/>
            <person name="Clum A."/>
            <person name="Sun H."/>
            <person name="Schmutz J."/>
            <person name="Larimer F.W."/>
            <person name="Land M.L."/>
            <person name="Hauser L."/>
            <person name="Kyrpides N."/>
            <person name="Mikhailova N."/>
            <person name="Richardson P.P."/>
            <person name="Janssen P.H."/>
            <person name="de Vos W.M."/>
            <person name="Smidt H."/>
        </authorList>
    </citation>
    <scope>NUCLEOTIDE SEQUENCE [LARGE SCALE GENOMIC DNA]</scope>
    <source>
        <strain evidence="2">DSM 11246 / JCM 15787 / PB90-1</strain>
    </source>
</reference>
<proteinExistence type="predicted"/>
<name>B1ZMY2_OPITP</name>
<dbReference type="KEGG" id="ote:Oter_3154"/>
<keyword evidence="2" id="KW-1185">Reference proteome</keyword>
<evidence type="ECO:0000313" key="1">
    <source>
        <dbReference type="EMBL" id="ACB76434.1"/>
    </source>
</evidence>